<dbReference type="InterPro" id="IPR014747">
    <property type="entry name" value="Bac_photo_RC_H_C"/>
</dbReference>
<evidence type="ECO:0000313" key="2">
    <source>
        <dbReference type="EMBL" id="AZI44193.1"/>
    </source>
</evidence>
<dbReference type="AlphaFoldDB" id="A0A3G8YGU9"/>
<feature type="domain" description="PRC-barrel" evidence="1">
    <location>
        <begin position="27"/>
        <end position="84"/>
    </location>
</feature>
<gene>
    <name evidence="2" type="ORF">EHF33_14930</name>
</gene>
<dbReference type="SUPFAM" id="SSF50346">
    <property type="entry name" value="PRC-barrel domain"/>
    <property type="match status" value="1"/>
</dbReference>
<name>A0A3G8YGU9_9DEIO</name>
<proteinExistence type="predicted"/>
<dbReference type="Gene3D" id="3.90.50.10">
    <property type="entry name" value="Photosynthetic Reaction Center, subunit H, domain 2"/>
    <property type="match status" value="1"/>
</dbReference>
<dbReference type="PANTHER" id="PTHR36505">
    <property type="entry name" value="BLR1072 PROTEIN"/>
    <property type="match status" value="1"/>
</dbReference>
<dbReference type="RefSeq" id="WP_124873598.1">
    <property type="nucleotide sequence ID" value="NZ_CP034184.1"/>
</dbReference>
<sequence>MTQQRDDSQDLLEKLGDTNLMLSDPGEDIRGRKVVDANGQDIGHVSALFIDKSERKIRFLQVGAGGFLGIGEREFFVPIEDVSSTSHSEVHISHNRDQVIAAPHFDPKLTTKYDRNFFYPYYGYYGITPYWGGGMY</sequence>
<dbReference type="InterPro" id="IPR027275">
    <property type="entry name" value="PRC-brl_dom"/>
</dbReference>
<dbReference type="OrthoDB" id="286778at2"/>
<organism evidence="2 3">
    <name type="scientific">Deinococcus psychrotolerans</name>
    <dbReference type="NCBI Taxonomy" id="2489213"/>
    <lineage>
        <taxon>Bacteria</taxon>
        <taxon>Thermotogati</taxon>
        <taxon>Deinococcota</taxon>
        <taxon>Deinococci</taxon>
        <taxon>Deinococcales</taxon>
        <taxon>Deinococcaceae</taxon>
        <taxon>Deinococcus</taxon>
    </lineage>
</organism>
<dbReference type="PANTHER" id="PTHR36505:SF1">
    <property type="entry name" value="BLR1072 PROTEIN"/>
    <property type="match status" value="1"/>
</dbReference>
<evidence type="ECO:0000313" key="3">
    <source>
        <dbReference type="Proteomes" id="UP000276417"/>
    </source>
</evidence>
<dbReference type="KEGG" id="dph:EHF33_14930"/>
<evidence type="ECO:0000259" key="1">
    <source>
        <dbReference type="Pfam" id="PF05239"/>
    </source>
</evidence>
<protein>
    <submittedName>
        <fullName evidence="2">PRC-barrel domain containing protein</fullName>
    </submittedName>
</protein>
<reference evidence="2 3" key="1">
    <citation type="submission" date="2018-11" db="EMBL/GenBank/DDBJ databases">
        <title>Deinococcus shelandsis sp. nov., isolated from South Shetland Islands soil of Antarctica.</title>
        <authorList>
            <person name="Tian J."/>
        </authorList>
    </citation>
    <scope>NUCLEOTIDE SEQUENCE [LARGE SCALE GENOMIC DNA]</scope>
    <source>
        <strain evidence="2 3">S14-83T</strain>
    </source>
</reference>
<accession>A0A3G8YGU9</accession>
<dbReference type="InterPro" id="IPR011033">
    <property type="entry name" value="PRC_barrel-like_sf"/>
</dbReference>
<dbReference type="Proteomes" id="UP000276417">
    <property type="component" value="Chromosome 2"/>
</dbReference>
<dbReference type="GO" id="GO:0030077">
    <property type="term" value="C:plasma membrane light-harvesting complex"/>
    <property type="evidence" value="ECO:0007669"/>
    <property type="project" value="InterPro"/>
</dbReference>
<keyword evidence="3" id="KW-1185">Reference proteome</keyword>
<dbReference type="Pfam" id="PF05239">
    <property type="entry name" value="PRC"/>
    <property type="match status" value="1"/>
</dbReference>
<dbReference type="GO" id="GO:0019684">
    <property type="term" value="P:photosynthesis, light reaction"/>
    <property type="evidence" value="ECO:0007669"/>
    <property type="project" value="InterPro"/>
</dbReference>
<dbReference type="EMBL" id="CP034184">
    <property type="protein sequence ID" value="AZI44193.1"/>
    <property type="molecule type" value="Genomic_DNA"/>
</dbReference>